<dbReference type="AlphaFoldDB" id="A9DWC2"/>
<evidence type="ECO:0000313" key="3">
    <source>
        <dbReference type="Proteomes" id="UP000002945"/>
    </source>
</evidence>
<accession>A9DWC2</accession>
<keyword evidence="3" id="KW-1185">Reference proteome</keyword>
<feature type="transmembrane region" description="Helical" evidence="1">
    <location>
        <begin position="6"/>
        <end position="27"/>
    </location>
</feature>
<sequence length="176" mass="20302">MKMTQRTWWMIGGGTLLLGGIGGIIYFKNKGKQSALGYSIDPTRSNIGSGIKVNTVATASLKQEPNWNKPFNMNYLEDVKKWVYPKKIAVLNRSTATHLVKTLHNARGTFNDDEYAVRDVFKKLQSKTDVASLSKAYYENHNHKDLWQHLNSFLSHSEMKQYVWQYINRLPNYKLT</sequence>
<dbReference type="Proteomes" id="UP000002945">
    <property type="component" value="Unassembled WGS sequence"/>
</dbReference>
<gene>
    <name evidence="2" type="ORF">KAOT1_03982</name>
</gene>
<comment type="caution">
    <text evidence="2">The sequence shown here is derived from an EMBL/GenBank/DDBJ whole genome shotgun (WGS) entry which is preliminary data.</text>
</comment>
<protein>
    <submittedName>
        <fullName evidence="2">Uncharacterized protein</fullName>
    </submittedName>
</protein>
<dbReference type="HOGENOM" id="CLU_1530985_0_0_10"/>
<dbReference type="OrthoDB" id="1163481at2"/>
<evidence type="ECO:0000313" key="2">
    <source>
        <dbReference type="EMBL" id="EDP96539.1"/>
    </source>
</evidence>
<keyword evidence="1" id="KW-0812">Transmembrane</keyword>
<name>A9DWC2_9FLAO</name>
<dbReference type="eggNOG" id="ENOG5032VKW">
    <property type="taxonomic scope" value="Bacteria"/>
</dbReference>
<organism evidence="2 3">
    <name type="scientific">Kordia algicida OT-1</name>
    <dbReference type="NCBI Taxonomy" id="391587"/>
    <lineage>
        <taxon>Bacteria</taxon>
        <taxon>Pseudomonadati</taxon>
        <taxon>Bacteroidota</taxon>
        <taxon>Flavobacteriia</taxon>
        <taxon>Flavobacteriales</taxon>
        <taxon>Flavobacteriaceae</taxon>
        <taxon>Kordia</taxon>
    </lineage>
</organism>
<evidence type="ECO:0000256" key="1">
    <source>
        <dbReference type="SAM" id="Phobius"/>
    </source>
</evidence>
<keyword evidence="1" id="KW-1133">Transmembrane helix</keyword>
<dbReference type="EMBL" id="ABIB01000004">
    <property type="protein sequence ID" value="EDP96539.1"/>
    <property type="molecule type" value="Genomic_DNA"/>
</dbReference>
<dbReference type="STRING" id="391587.KAOT1_03982"/>
<reference evidence="2 3" key="1">
    <citation type="journal article" date="2011" name="J. Bacteriol.">
        <title>Genome sequence of the algicidal bacterium Kordia algicida OT-1.</title>
        <authorList>
            <person name="Lee H.S."/>
            <person name="Kang S.G."/>
            <person name="Kwon K.K."/>
            <person name="Lee J.H."/>
            <person name="Kim S.J."/>
        </authorList>
    </citation>
    <scope>NUCLEOTIDE SEQUENCE [LARGE SCALE GENOMIC DNA]</scope>
    <source>
        <strain evidence="2 3">OT-1</strain>
    </source>
</reference>
<proteinExistence type="predicted"/>
<keyword evidence="1" id="KW-0472">Membrane</keyword>